<sequence length="210" mass="22783">MRGGSSPLFQARGSGPPLPGRQRNPISAAGRTCAGGRRQLVSAPLAQRPSLRGAHRSAAGHRQQQRRRPPVSRSVAGTITRTRETRHGLIGIATYNWWSIKATESATSDGKHSRVQRLAGCGGEMNKFAGAELNRLSHDHWEIPLRVAPGRRLWSPSALKLVSAPVSGKRHKLMEMSISLPSFRSPRVFPSPRAQTNPTNGHLGLFSVSS</sequence>
<evidence type="ECO:0000313" key="3">
    <source>
        <dbReference type="Proteomes" id="UP000821866"/>
    </source>
</evidence>
<organism evidence="2 3">
    <name type="scientific">Rhipicephalus microplus</name>
    <name type="common">Cattle tick</name>
    <name type="synonym">Boophilus microplus</name>
    <dbReference type="NCBI Taxonomy" id="6941"/>
    <lineage>
        <taxon>Eukaryota</taxon>
        <taxon>Metazoa</taxon>
        <taxon>Ecdysozoa</taxon>
        <taxon>Arthropoda</taxon>
        <taxon>Chelicerata</taxon>
        <taxon>Arachnida</taxon>
        <taxon>Acari</taxon>
        <taxon>Parasitiformes</taxon>
        <taxon>Ixodida</taxon>
        <taxon>Ixodoidea</taxon>
        <taxon>Ixodidae</taxon>
        <taxon>Rhipicephalinae</taxon>
        <taxon>Rhipicephalus</taxon>
        <taxon>Boophilus</taxon>
    </lineage>
</organism>
<gene>
    <name evidence="2" type="ORF">HPB51_020992</name>
</gene>
<dbReference type="AlphaFoldDB" id="A0A9J6DCV8"/>
<keyword evidence="3" id="KW-1185">Reference proteome</keyword>
<evidence type="ECO:0000313" key="2">
    <source>
        <dbReference type="EMBL" id="KAH8019670.1"/>
    </source>
</evidence>
<comment type="caution">
    <text evidence="2">The sequence shown here is derived from an EMBL/GenBank/DDBJ whole genome shotgun (WGS) entry which is preliminary data.</text>
</comment>
<protein>
    <submittedName>
        <fullName evidence="2">Uncharacterized protein</fullName>
    </submittedName>
</protein>
<reference evidence="2" key="1">
    <citation type="journal article" date="2020" name="Cell">
        <title>Large-Scale Comparative Analyses of Tick Genomes Elucidate Their Genetic Diversity and Vector Capacities.</title>
        <authorList>
            <consortium name="Tick Genome and Microbiome Consortium (TIGMIC)"/>
            <person name="Jia N."/>
            <person name="Wang J."/>
            <person name="Shi W."/>
            <person name="Du L."/>
            <person name="Sun Y."/>
            <person name="Zhan W."/>
            <person name="Jiang J.F."/>
            <person name="Wang Q."/>
            <person name="Zhang B."/>
            <person name="Ji P."/>
            <person name="Bell-Sakyi L."/>
            <person name="Cui X.M."/>
            <person name="Yuan T.T."/>
            <person name="Jiang B.G."/>
            <person name="Yang W.F."/>
            <person name="Lam T.T."/>
            <person name="Chang Q.C."/>
            <person name="Ding S.J."/>
            <person name="Wang X.J."/>
            <person name="Zhu J.G."/>
            <person name="Ruan X.D."/>
            <person name="Zhao L."/>
            <person name="Wei J.T."/>
            <person name="Ye R.Z."/>
            <person name="Que T.C."/>
            <person name="Du C.H."/>
            <person name="Zhou Y.H."/>
            <person name="Cheng J.X."/>
            <person name="Dai P.F."/>
            <person name="Guo W.B."/>
            <person name="Han X.H."/>
            <person name="Huang E.J."/>
            <person name="Li L.F."/>
            <person name="Wei W."/>
            <person name="Gao Y.C."/>
            <person name="Liu J.Z."/>
            <person name="Shao H.Z."/>
            <person name="Wang X."/>
            <person name="Wang C.C."/>
            <person name="Yang T.C."/>
            <person name="Huo Q.B."/>
            <person name="Li W."/>
            <person name="Chen H.Y."/>
            <person name="Chen S.E."/>
            <person name="Zhou L.G."/>
            <person name="Ni X.B."/>
            <person name="Tian J.H."/>
            <person name="Sheng Y."/>
            <person name="Liu T."/>
            <person name="Pan Y.S."/>
            <person name="Xia L.Y."/>
            <person name="Li J."/>
            <person name="Zhao F."/>
            <person name="Cao W.C."/>
        </authorList>
    </citation>
    <scope>NUCLEOTIDE SEQUENCE</scope>
    <source>
        <strain evidence="2">Rmic-2018</strain>
    </source>
</reference>
<dbReference type="Proteomes" id="UP000821866">
    <property type="component" value="Chromosome 8"/>
</dbReference>
<name>A0A9J6DCV8_RHIMP</name>
<accession>A0A9J6DCV8</accession>
<reference evidence="2" key="2">
    <citation type="submission" date="2021-09" db="EMBL/GenBank/DDBJ databases">
        <authorList>
            <person name="Jia N."/>
            <person name="Wang J."/>
            <person name="Shi W."/>
            <person name="Du L."/>
            <person name="Sun Y."/>
            <person name="Zhan W."/>
            <person name="Jiang J."/>
            <person name="Wang Q."/>
            <person name="Zhang B."/>
            <person name="Ji P."/>
            <person name="Sakyi L.B."/>
            <person name="Cui X."/>
            <person name="Yuan T."/>
            <person name="Jiang B."/>
            <person name="Yang W."/>
            <person name="Lam T.T.-Y."/>
            <person name="Chang Q."/>
            <person name="Ding S."/>
            <person name="Wang X."/>
            <person name="Zhu J."/>
            <person name="Ruan X."/>
            <person name="Zhao L."/>
            <person name="Wei J."/>
            <person name="Que T."/>
            <person name="Du C."/>
            <person name="Cheng J."/>
            <person name="Dai P."/>
            <person name="Han X."/>
            <person name="Huang E."/>
            <person name="Gao Y."/>
            <person name="Liu J."/>
            <person name="Shao H."/>
            <person name="Ye R."/>
            <person name="Li L."/>
            <person name="Wei W."/>
            <person name="Wang X."/>
            <person name="Wang C."/>
            <person name="Huo Q."/>
            <person name="Li W."/>
            <person name="Guo W."/>
            <person name="Chen H."/>
            <person name="Chen S."/>
            <person name="Zhou L."/>
            <person name="Zhou L."/>
            <person name="Ni X."/>
            <person name="Tian J."/>
            <person name="Zhou Y."/>
            <person name="Sheng Y."/>
            <person name="Liu T."/>
            <person name="Pan Y."/>
            <person name="Xia L."/>
            <person name="Li J."/>
            <person name="Zhao F."/>
            <person name="Cao W."/>
        </authorList>
    </citation>
    <scope>NUCLEOTIDE SEQUENCE</scope>
    <source>
        <strain evidence="2">Rmic-2018</strain>
        <tissue evidence="2">Larvae</tissue>
    </source>
</reference>
<dbReference type="EMBL" id="JABSTU010000010">
    <property type="protein sequence ID" value="KAH8019670.1"/>
    <property type="molecule type" value="Genomic_DNA"/>
</dbReference>
<feature type="region of interest" description="Disordered" evidence="1">
    <location>
        <begin position="1"/>
        <end position="82"/>
    </location>
</feature>
<evidence type="ECO:0000256" key="1">
    <source>
        <dbReference type="SAM" id="MobiDB-lite"/>
    </source>
</evidence>
<feature type="region of interest" description="Disordered" evidence="1">
    <location>
        <begin position="190"/>
        <end position="210"/>
    </location>
</feature>
<feature type="compositionally biased region" description="Basic residues" evidence="1">
    <location>
        <begin position="53"/>
        <end position="70"/>
    </location>
</feature>
<proteinExistence type="predicted"/>